<feature type="compositionally biased region" description="Basic residues" evidence="1">
    <location>
        <begin position="93"/>
        <end position="102"/>
    </location>
</feature>
<organism evidence="2">
    <name type="scientific">uncultured Frankineae bacterium</name>
    <dbReference type="NCBI Taxonomy" id="437475"/>
    <lineage>
        <taxon>Bacteria</taxon>
        <taxon>Bacillati</taxon>
        <taxon>Actinomycetota</taxon>
        <taxon>Actinomycetes</taxon>
        <taxon>Frankiales</taxon>
        <taxon>environmental samples</taxon>
    </lineage>
</organism>
<feature type="compositionally biased region" description="Basic and acidic residues" evidence="1">
    <location>
        <begin position="64"/>
        <end position="75"/>
    </location>
</feature>
<gene>
    <name evidence="2" type="ORF">AVDCRST_MAG16-107</name>
</gene>
<reference evidence="2" key="1">
    <citation type="submission" date="2020-02" db="EMBL/GenBank/DDBJ databases">
        <authorList>
            <person name="Meier V. D."/>
        </authorList>
    </citation>
    <scope>NUCLEOTIDE SEQUENCE</scope>
    <source>
        <strain evidence="2">AVDCRST_MAG16</strain>
    </source>
</reference>
<feature type="compositionally biased region" description="Basic residues" evidence="1">
    <location>
        <begin position="126"/>
        <end position="138"/>
    </location>
</feature>
<protein>
    <submittedName>
        <fullName evidence="2">CmpX</fullName>
    </submittedName>
</protein>
<feature type="region of interest" description="Disordered" evidence="1">
    <location>
        <begin position="1"/>
        <end position="257"/>
    </location>
</feature>
<evidence type="ECO:0000256" key="1">
    <source>
        <dbReference type="SAM" id="MobiDB-lite"/>
    </source>
</evidence>
<feature type="compositionally biased region" description="Basic residues" evidence="1">
    <location>
        <begin position="173"/>
        <end position="200"/>
    </location>
</feature>
<feature type="compositionally biased region" description="Basic and acidic residues" evidence="1">
    <location>
        <begin position="18"/>
        <end position="30"/>
    </location>
</feature>
<accession>A0A6J4KP18</accession>
<sequence>VRTARSGPGGAGHRRLPVRHDLRPEADRLPGHPARRLLHRQADRQAGGQGPGEGRVRPCGGAGRDQKGAGEELLRRQRHRRQAGVLRGVHPVPVRRGRHAGHRGAAGAAGGVHRADPADHRGDRAGRHRRGHRRHRQVVHRERAGRAVLRQGAGQRREHPDPAGLREVGAGPGRHRHHGHRAAAVHDPGHRRRCDHHRCGWRSDQADAGPLGEHAQQGRERERERQGAGTHLLAQQHPHHGRLPERDLQPAQHSGPL</sequence>
<dbReference type="EMBL" id="CADCUE010000008">
    <property type="protein sequence ID" value="CAA9310134.1"/>
    <property type="molecule type" value="Genomic_DNA"/>
</dbReference>
<feature type="compositionally biased region" description="Basic and acidic residues" evidence="1">
    <location>
        <begin position="216"/>
        <end position="226"/>
    </location>
</feature>
<dbReference type="AlphaFoldDB" id="A0A6J4KP18"/>
<feature type="non-terminal residue" evidence="2">
    <location>
        <position position="257"/>
    </location>
</feature>
<feature type="compositionally biased region" description="Basic and acidic residues" evidence="1">
    <location>
        <begin position="113"/>
        <end position="125"/>
    </location>
</feature>
<proteinExistence type="predicted"/>
<feature type="non-terminal residue" evidence="2">
    <location>
        <position position="1"/>
    </location>
</feature>
<evidence type="ECO:0000313" key="2">
    <source>
        <dbReference type="EMBL" id="CAA9310134.1"/>
    </source>
</evidence>
<name>A0A6J4KP18_9ACTN</name>